<evidence type="ECO:0000313" key="4">
    <source>
        <dbReference type="Proteomes" id="UP000048289"/>
    </source>
</evidence>
<evidence type="ECO:0000313" key="5">
    <source>
        <dbReference type="Proteomes" id="UP000048600"/>
    </source>
</evidence>
<gene>
    <name evidence="2" type="ORF">ERS007681_00784</name>
    <name evidence="3" type="ORF">ERS007741_00597</name>
</gene>
<feature type="compositionally biased region" description="Polar residues" evidence="1">
    <location>
        <begin position="19"/>
        <end position="33"/>
    </location>
</feature>
<reference evidence="4 5" key="1">
    <citation type="submission" date="2015-03" db="EMBL/GenBank/DDBJ databases">
        <authorList>
            <consortium name="Pathogen Informatics"/>
        </authorList>
    </citation>
    <scope>NUCLEOTIDE SEQUENCE [LARGE SCALE GENOMIC DNA]</scope>
    <source>
        <strain evidence="2 4">G09901357</strain>
        <strain evidence="3 5">P00601463</strain>
    </source>
</reference>
<evidence type="ECO:0000313" key="2">
    <source>
        <dbReference type="EMBL" id="CFE37607.1"/>
    </source>
</evidence>
<feature type="compositionally biased region" description="Low complexity" evidence="1">
    <location>
        <begin position="68"/>
        <end position="98"/>
    </location>
</feature>
<evidence type="ECO:0000256" key="1">
    <source>
        <dbReference type="SAM" id="MobiDB-lite"/>
    </source>
</evidence>
<protein>
    <submittedName>
        <fullName evidence="2">Uncharacterized protein</fullName>
    </submittedName>
</protein>
<organism evidence="2 4">
    <name type="scientific">Mycobacterium tuberculosis</name>
    <dbReference type="NCBI Taxonomy" id="1773"/>
    <lineage>
        <taxon>Bacteria</taxon>
        <taxon>Bacillati</taxon>
        <taxon>Actinomycetota</taxon>
        <taxon>Actinomycetes</taxon>
        <taxon>Mycobacteriales</taxon>
        <taxon>Mycobacteriaceae</taxon>
        <taxon>Mycobacterium</taxon>
        <taxon>Mycobacterium tuberculosis complex</taxon>
    </lineage>
</organism>
<dbReference type="AlphaFoldDB" id="A0A654T5J4"/>
<dbReference type="Proteomes" id="UP000048289">
    <property type="component" value="Unassembled WGS sequence"/>
</dbReference>
<evidence type="ECO:0000313" key="3">
    <source>
        <dbReference type="EMBL" id="COV76054.1"/>
    </source>
</evidence>
<sequence>MLSNSPASAPHITCRTDSRSCPSNTATTSSKARANTEYRPYNCRPIPSHCDPCPGNTNTVLPTDRARPTTTPAPGSPAANPANPAIRRPRSAPTTTARWSNTDRVLTNDHPTSSAVRPSSAVRCANNRPAWLVSACGDRAANTHGTATGALLPAAATDSTISGDCVGPCSRITCAFVPPMPNDDTPARRGSSATGHGVNAVSTRSPRLSKSIAAPT</sequence>
<feature type="region of interest" description="Disordered" evidence="1">
    <location>
        <begin position="54"/>
        <end position="121"/>
    </location>
</feature>
<name>A0A654T5J4_MYCTX</name>
<dbReference type="Proteomes" id="UP000048600">
    <property type="component" value="Unassembled WGS sequence"/>
</dbReference>
<accession>A0A654T5J4</accession>
<feature type="region of interest" description="Disordered" evidence="1">
    <location>
        <begin position="180"/>
        <end position="216"/>
    </location>
</feature>
<dbReference type="EMBL" id="CFOE01000062">
    <property type="protein sequence ID" value="CFE37607.1"/>
    <property type="molecule type" value="Genomic_DNA"/>
</dbReference>
<proteinExistence type="predicted"/>
<dbReference type="EMBL" id="CHKL01000038">
    <property type="protein sequence ID" value="COV76054.1"/>
    <property type="molecule type" value="Genomic_DNA"/>
</dbReference>
<feature type="region of interest" description="Disordered" evidence="1">
    <location>
        <begin position="1"/>
        <end position="37"/>
    </location>
</feature>
<feature type="compositionally biased region" description="Polar residues" evidence="1">
    <location>
        <begin position="99"/>
        <end position="117"/>
    </location>
</feature>